<organism evidence="1 2">
    <name type="scientific">Halomarinibacterium sedimenti</name>
    <dbReference type="NCBI Taxonomy" id="2857106"/>
    <lineage>
        <taxon>Bacteria</taxon>
        <taxon>Pseudomonadati</taxon>
        <taxon>Bacteroidota</taxon>
        <taxon>Flavobacteriia</taxon>
        <taxon>Flavobacteriales</taxon>
        <taxon>Flavobacteriaceae</taxon>
        <taxon>Halomarinibacterium</taxon>
    </lineage>
</organism>
<dbReference type="AlphaFoldDB" id="A0A9X1JXE7"/>
<proteinExistence type="predicted"/>
<evidence type="ECO:0000313" key="2">
    <source>
        <dbReference type="Proteomes" id="UP001138686"/>
    </source>
</evidence>
<dbReference type="EMBL" id="JAHWDP010000001">
    <property type="protein sequence ID" value="MBW2936497.1"/>
    <property type="molecule type" value="Genomic_DNA"/>
</dbReference>
<reference evidence="1" key="1">
    <citation type="submission" date="2021-07" db="EMBL/GenBank/DDBJ databases">
        <title>Aureisphaera sp. CAU 1614 isolated from sea sediment.</title>
        <authorList>
            <person name="Kim W."/>
        </authorList>
    </citation>
    <scope>NUCLEOTIDE SEQUENCE</scope>
    <source>
        <strain evidence="1">CAU 1614</strain>
    </source>
</reference>
<gene>
    <name evidence="1" type="ORF">KXJ69_00170</name>
</gene>
<name>A0A9X1JXE7_9FLAO</name>
<evidence type="ECO:0000313" key="1">
    <source>
        <dbReference type="EMBL" id="MBW2936497.1"/>
    </source>
</evidence>
<dbReference type="RefSeq" id="WP_219050265.1">
    <property type="nucleotide sequence ID" value="NZ_JAHWDP010000001.1"/>
</dbReference>
<keyword evidence="2" id="KW-1185">Reference proteome</keyword>
<dbReference type="Proteomes" id="UP001138686">
    <property type="component" value="Unassembled WGS sequence"/>
</dbReference>
<accession>A0A9X1JXE7</accession>
<sequence>MKDNYNIFFSWQSDLPKETNQNAIRECLRNASSLVENEFEHIRIVLDEATRGTAGSPNIPLTIFSKIDACDIFICDVTTINFDQTGKKTPNPNVLIELGYAVSTLGWERIILLYNTDYGNFPNDLPFDIDRHRATTFKIENKLDKSGKNQLSNILNQGITTILNQSPLKPSEKLKETPEEKKRRIDIMNLKWLLQSIHIPTFDEYFEEAPDRILKKIFFYKEGLSSIIDSNSFHLYDKKLLKIIEEFRKNLDISLSFGQHYLPEPYSKYYKFQIPFDVFRNDKEEKDFNYLVKIRTKLIENFKDLLSYVRNEYLEIDLSETDNLAHEAYVEMMEK</sequence>
<comment type="caution">
    <text evidence="1">The sequence shown here is derived from an EMBL/GenBank/DDBJ whole genome shotgun (WGS) entry which is preliminary data.</text>
</comment>
<protein>
    <submittedName>
        <fullName evidence="1">Nucleotide-binding protein</fullName>
    </submittedName>
</protein>